<dbReference type="PANTHER" id="PTHR47618">
    <property type="entry name" value="BIFUNCTIONAL OLIGORIBONUCLEASE AND PAP PHOSPHATASE NRNA"/>
    <property type="match status" value="1"/>
</dbReference>
<feature type="domain" description="DDH" evidence="1">
    <location>
        <begin position="14"/>
        <end position="157"/>
    </location>
</feature>
<organism evidence="2 3">
    <name type="scientific">Thermoproteota archaeon</name>
    <dbReference type="NCBI Taxonomy" id="2056631"/>
    <lineage>
        <taxon>Archaea</taxon>
        <taxon>Thermoproteota</taxon>
    </lineage>
</organism>
<sequence length="333" mass="36412">MPDLLRYLSAFRYITIVCHPNADPDCIGSAYALMTSIASANPKSNVTIYAPDSINTASHRLVNYLRIELSHEIPQETEVFLLVDTSSLDQVPHVKSHVANNRTPYVLLDHHFPDPQTMKSASLAIVRESSSACEIVYDLLKKRNLTPEALDALLVGIIYDSRRFLIRPNSSITTAARLIKKGAKPELAIELLSADQDPSEKMAKLKGAARIRIFRASSWILGFTHVGAFEASVARALTDLGADLAFVINDSVDPLRLTGRSQDHFYNQTGLNLARDIMQPLSEEFSGQGGGHPTAASANLKASAAALMPRILDLLAGKLQIQRGSIVEIDTKK</sequence>
<dbReference type="InterPro" id="IPR001667">
    <property type="entry name" value="DDH_dom"/>
</dbReference>
<protein>
    <recommendedName>
        <fullName evidence="1">DDH domain-containing protein</fullName>
    </recommendedName>
</protein>
<dbReference type="AlphaFoldDB" id="A0A523BGB1"/>
<proteinExistence type="predicted"/>
<dbReference type="PANTHER" id="PTHR47618:SF1">
    <property type="entry name" value="BIFUNCTIONAL OLIGORIBONUCLEASE AND PAP PHOSPHATASE NRNA"/>
    <property type="match status" value="1"/>
</dbReference>
<name>A0A523BGB1_9CREN</name>
<evidence type="ECO:0000259" key="1">
    <source>
        <dbReference type="Pfam" id="PF01368"/>
    </source>
</evidence>
<dbReference type="Pfam" id="PF01368">
    <property type="entry name" value="DHH"/>
    <property type="match status" value="1"/>
</dbReference>
<dbReference type="InterPro" id="IPR051319">
    <property type="entry name" value="Oligoribo/pAp-PDE_c-di-AMP_PDE"/>
</dbReference>
<dbReference type="EMBL" id="QNVH01000004">
    <property type="protein sequence ID" value="TDA39969.1"/>
    <property type="molecule type" value="Genomic_DNA"/>
</dbReference>
<reference evidence="2 3" key="1">
    <citation type="journal article" date="2019" name="Nat. Microbiol.">
        <title>Expanding anaerobic alkane metabolism in the domain of Archaea.</title>
        <authorList>
            <person name="Wang Y."/>
            <person name="Wegener G."/>
            <person name="Hou J."/>
            <person name="Wang F."/>
            <person name="Xiao X."/>
        </authorList>
    </citation>
    <scope>NUCLEOTIDE SEQUENCE [LARGE SCALE GENOMIC DNA]</scope>
    <source>
        <strain evidence="2">WYZ-LMO10</strain>
    </source>
</reference>
<dbReference type="Proteomes" id="UP000315399">
    <property type="component" value="Unassembled WGS sequence"/>
</dbReference>
<evidence type="ECO:0000313" key="2">
    <source>
        <dbReference type="EMBL" id="TDA39969.1"/>
    </source>
</evidence>
<gene>
    <name evidence="2" type="ORF">DSO08_00965</name>
</gene>
<dbReference type="Gene3D" id="3.90.1640.10">
    <property type="entry name" value="inorganic pyrophosphatase (n-terminal core)"/>
    <property type="match status" value="1"/>
</dbReference>
<dbReference type="InterPro" id="IPR038763">
    <property type="entry name" value="DHH_sf"/>
</dbReference>
<dbReference type="SUPFAM" id="SSF64182">
    <property type="entry name" value="DHH phosphoesterases"/>
    <property type="match status" value="1"/>
</dbReference>
<comment type="caution">
    <text evidence="2">The sequence shown here is derived from an EMBL/GenBank/DDBJ whole genome shotgun (WGS) entry which is preliminary data.</text>
</comment>
<evidence type="ECO:0000313" key="3">
    <source>
        <dbReference type="Proteomes" id="UP000315399"/>
    </source>
</evidence>
<accession>A0A523BGB1</accession>